<evidence type="ECO:0000256" key="2">
    <source>
        <dbReference type="ARBA" id="ARBA00023219"/>
    </source>
</evidence>
<dbReference type="InterPro" id="IPR005335">
    <property type="entry name" value="Terminase_ssu"/>
</dbReference>
<evidence type="ECO:0000313" key="4">
    <source>
        <dbReference type="Proteomes" id="UP000198414"/>
    </source>
</evidence>
<organism evidence="3 4">
    <name type="scientific">Secundilactobacillus pentosiphilus</name>
    <dbReference type="NCBI Taxonomy" id="1714682"/>
    <lineage>
        <taxon>Bacteria</taxon>
        <taxon>Bacillati</taxon>
        <taxon>Bacillota</taxon>
        <taxon>Bacilli</taxon>
        <taxon>Lactobacillales</taxon>
        <taxon>Lactobacillaceae</taxon>
        <taxon>Secundilactobacillus</taxon>
    </lineage>
</organism>
<dbReference type="OrthoDB" id="7358785at2"/>
<reference evidence="3 4" key="1">
    <citation type="submission" date="2015-11" db="EMBL/GenBank/DDBJ databases">
        <title>Draft genome sequences of new species of the genus Lactobacillus isolated from orchardgrass silage.</title>
        <authorList>
            <person name="Tohno M."/>
            <person name="Tanizawa Y."/>
            <person name="Arita M."/>
        </authorList>
    </citation>
    <scope>NUCLEOTIDE SEQUENCE [LARGE SCALE GENOMIC DNA]</scope>
    <source>
        <strain evidence="3 4">IWT25</strain>
    </source>
</reference>
<keyword evidence="1" id="KW-1188">Viral release from host cell</keyword>
<gene>
    <name evidence="3" type="primary">xtmA_1</name>
    <name evidence="3" type="ORF">IWT25_02168</name>
</gene>
<dbReference type="Gene3D" id="1.10.10.1400">
    <property type="entry name" value="Terminase, small subunit, N-terminal DNA-binding domain, HTH motif"/>
    <property type="match status" value="1"/>
</dbReference>
<keyword evidence="2" id="KW-0231">Viral genome packaging</keyword>
<dbReference type="EMBL" id="BCMI01000027">
    <property type="protein sequence ID" value="GAX06821.1"/>
    <property type="molecule type" value="Genomic_DNA"/>
</dbReference>
<dbReference type="Proteomes" id="UP000198414">
    <property type="component" value="Unassembled WGS sequence"/>
</dbReference>
<accession>A0A1Z5IZC7</accession>
<name>A0A1Z5IZC7_9LACO</name>
<dbReference type="Gene3D" id="6.10.140.2160">
    <property type="match status" value="1"/>
</dbReference>
<dbReference type="PANTHER" id="PTHR41328">
    <property type="entry name" value="TERMINASE SMALL SUBUNIT-RELATED"/>
    <property type="match status" value="1"/>
</dbReference>
<protein>
    <submittedName>
        <fullName evidence="3">Phage terminase small subunit</fullName>
    </submittedName>
</protein>
<sequence length="167" mass="18475">MKLTVKQRKFADNYIETGNAKQSAIDAGYAKRSAQQIGAENLLKPVIKSYIDQRMQQIENSKVADAKEVLQYLTSVLRGEVKETIVVGGPLGAESVERPPDIKTRITAGKELLKRYPGNDKFVEQQIRKVRAEADIAEARVKDIKDIQDGTESTIIVDDLGDVDDGS</sequence>
<dbReference type="PANTHER" id="PTHR41328:SF2">
    <property type="entry name" value="TERMINASE SMALL SUBUNIT"/>
    <property type="match status" value="1"/>
</dbReference>
<dbReference type="InterPro" id="IPR052404">
    <property type="entry name" value="SPP1-like_terminase"/>
</dbReference>
<dbReference type="RefSeq" id="WP_089121764.1">
    <property type="nucleotide sequence ID" value="NZ_BCMI01000027.1"/>
</dbReference>
<dbReference type="InterPro" id="IPR038713">
    <property type="entry name" value="Terminase_Gp1_N_sf"/>
</dbReference>
<dbReference type="AlphaFoldDB" id="A0A1Z5IZC7"/>
<proteinExistence type="predicted"/>
<dbReference type="GO" id="GO:0051276">
    <property type="term" value="P:chromosome organization"/>
    <property type="evidence" value="ECO:0007669"/>
    <property type="project" value="InterPro"/>
</dbReference>
<comment type="caution">
    <text evidence="3">The sequence shown here is derived from an EMBL/GenBank/DDBJ whole genome shotgun (WGS) entry which is preliminary data.</text>
</comment>
<evidence type="ECO:0000256" key="1">
    <source>
        <dbReference type="ARBA" id="ARBA00022612"/>
    </source>
</evidence>
<dbReference type="Pfam" id="PF03592">
    <property type="entry name" value="Terminase_2"/>
    <property type="match status" value="1"/>
</dbReference>
<evidence type="ECO:0000313" key="3">
    <source>
        <dbReference type="EMBL" id="GAX06821.1"/>
    </source>
</evidence>